<proteinExistence type="predicted"/>
<evidence type="ECO:0000313" key="2">
    <source>
        <dbReference type="Proteomes" id="UP000824469"/>
    </source>
</evidence>
<comment type="caution">
    <text evidence="1">The sequence shown here is derived from an EMBL/GenBank/DDBJ whole genome shotgun (WGS) entry which is preliminary data.</text>
</comment>
<protein>
    <submittedName>
        <fullName evidence="1">Uncharacterized protein</fullName>
    </submittedName>
</protein>
<evidence type="ECO:0000313" key="1">
    <source>
        <dbReference type="EMBL" id="KAH9326301.1"/>
    </source>
</evidence>
<dbReference type="AlphaFoldDB" id="A0AA38LJQ5"/>
<organism evidence="1 2">
    <name type="scientific">Taxus chinensis</name>
    <name type="common">Chinese yew</name>
    <name type="synonym">Taxus wallichiana var. chinensis</name>
    <dbReference type="NCBI Taxonomy" id="29808"/>
    <lineage>
        <taxon>Eukaryota</taxon>
        <taxon>Viridiplantae</taxon>
        <taxon>Streptophyta</taxon>
        <taxon>Embryophyta</taxon>
        <taxon>Tracheophyta</taxon>
        <taxon>Spermatophyta</taxon>
        <taxon>Pinopsida</taxon>
        <taxon>Pinidae</taxon>
        <taxon>Conifers II</taxon>
        <taxon>Cupressales</taxon>
        <taxon>Taxaceae</taxon>
        <taxon>Taxus</taxon>
    </lineage>
</organism>
<feature type="non-terminal residue" evidence="1">
    <location>
        <position position="61"/>
    </location>
</feature>
<keyword evidence="2" id="KW-1185">Reference proteome</keyword>
<accession>A0AA38LJQ5</accession>
<dbReference type="EMBL" id="JAHRHJ020000002">
    <property type="protein sequence ID" value="KAH9326301.1"/>
    <property type="molecule type" value="Genomic_DNA"/>
</dbReference>
<gene>
    <name evidence="1" type="ORF">KI387_006479</name>
</gene>
<sequence length="61" mass="7170">MVYMALKDEWAECKFDHRRSHSWMGMKYLQDWICGLRGLGGNQFFLVAVKMSQVQTRTGKV</sequence>
<dbReference type="Proteomes" id="UP000824469">
    <property type="component" value="Unassembled WGS sequence"/>
</dbReference>
<reference evidence="1 2" key="1">
    <citation type="journal article" date="2021" name="Nat. Plants">
        <title>The Taxus genome provides insights into paclitaxel biosynthesis.</title>
        <authorList>
            <person name="Xiong X."/>
            <person name="Gou J."/>
            <person name="Liao Q."/>
            <person name="Li Y."/>
            <person name="Zhou Q."/>
            <person name="Bi G."/>
            <person name="Li C."/>
            <person name="Du R."/>
            <person name="Wang X."/>
            <person name="Sun T."/>
            <person name="Guo L."/>
            <person name="Liang H."/>
            <person name="Lu P."/>
            <person name="Wu Y."/>
            <person name="Zhang Z."/>
            <person name="Ro D.K."/>
            <person name="Shang Y."/>
            <person name="Huang S."/>
            <person name="Yan J."/>
        </authorList>
    </citation>
    <scope>NUCLEOTIDE SEQUENCE [LARGE SCALE GENOMIC DNA]</scope>
    <source>
        <strain evidence="1">Ta-2019</strain>
    </source>
</reference>
<name>A0AA38LJQ5_TAXCH</name>